<evidence type="ECO:0000256" key="5">
    <source>
        <dbReference type="ARBA" id="ARBA00022827"/>
    </source>
</evidence>
<name>A0A086J0P6_NEMA1</name>
<feature type="binding site" evidence="7">
    <location>
        <position position="68"/>
    </location>
    <ligand>
        <name>FAD</name>
        <dbReference type="ChEBI" id="CHEBI:57692"/>
    </ligand>
</feature>
<dbReference type="AlphaFoldDB" id="A0A086J0P6"/>
<evidence type="ECO:0000256" key="6">
    <source>
        <dbReference type="ARBA" id="ARBA00023002"/>
    </source>
</evidence>
<dbReference type="InterPro" id="IPR039261">
    <property type="entry name" value="FNR_nucleotide-bd"/>
</dbReference>
<keyword evidence="6" id="KW-0560">Oxidoreductase</keyword>
<accession>A0A086J0P6</accession>
<feature type="binding site" evidence="7">
    <location>
        <position position="54"/>
    </location>
    <ligand>
        <name>FAD</name>
        <dbReference type="ChEBI" id="CHEBI:57692"/>
    </ligand>
</feature>
<feature type="binding site" evidence="7">
    <location>
        <position position="55"/>
    </location>
    <ligand>
        <name>FAD</name>
        <dbReference type="ChEBI" id="CHEBI:57692"/>
    </ligand>
</feature>
<gene>
    <name evidence="9" type="ORF">NESG_01695</name>
</gene>
<dbReference type="Gene3D" id="3.40.50.80">
    <property type="entry name" value="Nucleotide-binding domain of ferredoxin-NADP reductase (FNR) module"/>
    <property type="match status" value="1"/>
</dbReference>
<evidence type="ECO:0000256" key="7">
    <source>
        <dbReference type="PIRSR" id="PIRSR601834-1"/>
    </source>
</evidence>
<comment type="cofactor">
    <cofactor evidence="1 7">
        <name>FAD</name>
        <dbReference type="ChEBI" id="CHEBI:57692"/>
    </cofactor>
</comment>
<evidence type="ECO:0000256" key="3">
    <source>
        <dbReference type="ARBA" id="ARBA00006105"/>
    </source>
</evidence>
<feature type="binding site" evidence="7">
    <location>
        <position position="53"/>
    </location>
    <ligand>
        <name>FAD</name>
        <dbReference type="ChEBI" id="CHEBI:57692"/>
    </ligand>
</feature>
<dbReference type="Proteomes" id="UP000054524">
    <property type="component" value="Unassembled WGS sequence"/>
</dbReference>
<evidence type="ECO:0000313" key="10">
    <source>
        <dbReference type="Proteomes" id="UP000054524"/>
    </source>
</evidence>
<proteinExistence type="inferred from homology"/>
<dbReference type="SUPFAM" id="SSF52343">
    <property type="entry name" value="Ferredoxin reductase-like, C-terminal NADP-linked domain"/>
    <property type="match status" value="1"/>
</dbReference>
<dbReference type="GO" id="GO:0005741">
    <property type="term" value="C:mitochondrial outer membrane"/>
    <property type="evidence" value="ECO:0007669"/>
    <property type="project" value="UniProtKB-SubCell"/>
</dbReference>
<dbReference type="GeneID" id="77676668"/>
<dbReference type="InterPro" id="IPR001834">
    <property type="entry name" value="CBR-like"/>
</dbReference>
<comment type="subcellular location">
    <subcellularLocation>
        <location evidence="2">Mitochondrion outer membrane</location>
        <topology evidence="2">Single-pass membrane protein</topology>
    </subcellularLocation>
</comment>
<dbReference type="Gene3D" id="2.40.30.10">
    <property type="entry name" value="Translation factors"/>
    <property type="match status" value="1"/>
</dbReference>
<evidence type="ECO:0000256" key="4">
    <source>
        <dbReference type="ARBA" id="ARBA00022630"/>
    </source>
</evidence>
<dbReference type="RefSeq" id="XP_052904269.1">
    <property type="nucleotide sequence ID" value="XM_053049319.1"/>
</dbReference>
<comment type="caution">
    <text evidence="9">The sequence shown here is derived from an EMBL/GenBank/DDBJ whole genome shotgun (WGS) entry which is preliminary data.</text>
</comment>
<dbReference type="SUPFAM" id="SSF63380">
    <property type="entry name" value="Riboflavin synthase domain-like"/>
    <property type="match status" value="1"/>
</dbReference>
<protein>
    <recommendedName>
        <fullName evidence="8">Oxidoreductase FAD/NAD(P)-binding domain-containing protein</fullName>
    </recommendedName>
</protein>
<feature type="domain" description="Oxidoreductase FAD/NAD(P)-binding" evidence="8">
    <location>
        <begin position="118"/>
        <end position="216"/>
    </location>
</feature>
<evidence type="ECO:0000313" key="9">
    <source>
        <dbReference type="EMBL" id="KFG25714.1"/>
    </source>
</evidence>
<evidence type="ECO:0000256" key="1">
    <source>
        <dbReference type="ARBA" id="ARBA00001974"/>
    </source>
</evidence>
<dbReference type="PANTHER" id="PTHR19370:SF171">
    <property type="entry name" value="NADH-CYTOCHROME B5 REDUCTASE 2"/>
    <property type="match status" value="1"/>
</dbReference>
<dbReference type="GO" id="GO:0004128">
    <property type="term" value="F:cytochrome-b5 reductase activity, acting on NAD(P)H"/>
    <property type="evidence" value="ECO:0007669"/>
    <property type="project" value="TreeGrafter"/>
</dbReference>
<comment type="similarity">
    <text evidence="3">Belongs to the flavoprotein pyridine nucleotide cytochrome reductase family.</text>
</comment>
<evidence type="ECO:0000259" key="8">
    <source>
        <dbReference type="Pfam" id="PF00175"/>
    </source>
</evidence>
<dbReference type="Pfam" id="PF00175">
    <property type="entry name" value="NAD_binding_1"/>
    <property type="match status" value="1"/>
</dbReference>
<sequence>MVHNELIEKRGIIKEIRQIGISLCTYLVDIGEESFPPLCYAIRLGIVGKTLTRPYSPVSFTGSTVECIIKIYPQEEGKNMFTPDLEKLSVGDELRVLWYTPKYPIEEILSTKHMHVCMISAGTGITPMMQILDYAAQNRSMHKFTSIALSHSTNHQILKDSSLYSGISLECISLMSKNPDCTHAELIRKIEVLIQPLLSKDVLYLVCGTDSFVEAVSGVRKGEYGGLLMRHNVPSSSCYKF</sequence>
<dbReference type="EMBL" id="AKIJ01000004">
    <property type="protein sequence ID" value="KFG25714.1"/>
    <property type="molecule type" value="Genomic_DNA"/>
</dbReference>
<dbReference type="HOGENOM" id="CLU_1152044_0_0_1"/>
<keyword evidence="4 7" id="KW-0285">Flavoprotein</keyword>
<keyword evidence="10" id="KW-1185">Reference proteome</keyword>
<dbReference type="InterPro" id="IPR001433">
    <property type="entry name" value="OxRdtase_FAD/NAD-bd"/>
</dbReference>
<reference evidence="9 10" key="1">
    <citation type="journal article" date="2014" name="Genome Announc.">
        <title>Genome Sequence of the Microsporidian Species Nematocida sp1 Strain ERTm6 (ATCC PRA-372).</title>
        <authorList>
            <person name="Bakowski M.A."/>
            <person name="Priest M."/>
            <person name="Young S."/>
            <person name="Cuomo C.A."/>
            <person name="Troemel E.R."/>
        </authorList>
    </citation>
    <scope>NUCLEOTIDE SEQUENCE [LARGE SCALE GENOMIC DNA]</scope>
    <source>
        <strain evidence="9 10">ERTm6</strain>
    </source>
</reference>
<feature type="binding site" evidence="7">
    <location>
        <position position="78"/>
    </location>
    <ligand>
        <name>FAD</name>
        <dbReference type="ChEBI" id="CHEBI:57692"/>
    </ligand>
</feature>
<keyword evidence="5 7" id="KW-0274">FAD</keyword>
<dbReference type="InterPro" id="IPR017938">
    <property type="entry name" value="Riboflavin_synthase-like_b-brl"/>
</dbReference>
<dbReference type="PANTHER" id="PTHR19370">
    <property type="entry name" value="NADH-CYTOCHROME B5 REDUCTASE"/>
    <property type="match status" value="1"/>
</dbReference>
<evidence type="ECO:0000256" key="2">
    <source>
        <dbReference type="ARBA" id="ARBA00004572"/>
    </source>
</evidence>
<feature type="binding site" evidence="7">
    <location>
        <position position="70"/>
    </location>
    <ligand>
        <name>FAD</name>
        <dbReference type="ChEBI" id="CHEBI:57692"/>
    </ligand>
</feature>
<dbReference type="PRINTS" id="PR00406">
    <property type="entry name" value="CYTB5RDTASE"/>
</dbReference>
<organism evidence="9 10">
    <name type="scientific">Nematocida ausubeli (strain ATCC PRA-371 / ERTm2)</name>
    <name type="common">Nematode killer fungus</name>
    <dbReference type="NCBI Taxonomy" id="1913371"/>
    <lineage>
        <taxon>Eukaryota</taxon>
        <taxon>Fungi</taxon>
        <taxon>Fungi incertae sedis</taxon>
        <taxon>Microsporidia</taxon>
        <taxon>Nematocida</taxon>
    </lineage>
</organism>
<feature type="binding site" evidence="7">
    <location>
        <position position="126"/>
    </location>
    <ligand>
        <name>FAD</name>
        <dbReference type="ChEBI" id="CHEBI:57692"/>
    </ligand>
</feature>